<accession>A0AA88LFW1</accession>
<name>A0AA88LFW1_CHASR</name>
<sequence>MDMTSKQRMEDVKSKSLGNRNEKKFEQDPLYMDRTSKQMMEYVKIKSLGNRNEKKFEPDPLSMDMTSKQMMVCIVKQTEKILEEFANFRLGSRRGRKDRDNARQSSSHARRFCLYMAAGLPSSSFYHDLRFLNQIDKLHSWPTYLAQKGYAPTSIKIMWMNVIMFFKHVENSCQIESKLEQKDLRNIHYEMKRIQAEIQRNVAVYQPTDLRQKTGNRNCSRLKQHVNSEKANEHLSEKERKQVAKSMCHDPSTAERFYVALPDKERNYETRKLRMKALKMAAAKPYQEDEISLDEEDASLDETPDTSSDSEEPVYDDRPESDSSPSSEEFRSWKKNETPADQIADTSAMENPRSLSEAIDLYTLACLLETPAQQMAETLVEENSRCVPETAIQYTVNSVLDTSEKQMLETSAEESPRCVLELVSQTPAEND</sequence>
<feature type="compositionally biased region" description="Basic and acidic residues" evidence="1">
    <location>
        <begin position="328"/>
        <end position="338"/>
    </location>
</feature>
<organism evidence="2 3">
    <name type="scientific">Channa striata</name>
    <name type="common">Snakehead murrel</name>
    <name type="synonym">Ophicephalus striatus</name>
    <dbReference type="NCBI Taxonomy" id="64152"/>
    <lineage>
        <taxon>Eukaryota</taxon>
        <taxon>Metazoa</taxon>
        <taxon>Chordata</taxon>
        <taxon>Craniata</taxon>
        <taxon>Vertebrata</taxon>
        <taxon>Euteleostomi</taxon>
        <taxon>Actinopterygii</taxon>
        <taxon>Neopterygii</taxon>
        <taxon>Teleostei</taxon>
        <taxon>Neoteleostei</taxon>
        <taxon>Acanthomorphata</taxon>
        <taxon>Anabantaria</taxon>
        <taxon>Anabantiformes</taxon>
        <taxon>Channoidei</taxon>
        <taxon>Channidae</taxon>
        <taxon>Channa</taxon>
    </lineage>
</organism>
<dbReference type="AlphaFoldDB" id="A0AA88LFW1"/>
<reference evidence="2" key="1">
    <citation type="submission" date="2023-07" db="EMBL/GenBank/DDBJ databases">
        <title>Chromosome-level Genome Assembly of Striped Snakehead (Channa striata).</title>
        <authorList>
            <person name="Liu H."/>
        </authorList>
    </citation>
    <scope>NUCLEOTIDE SEQUENCE</scope>
    <source>
        <strain evidence="2">Gz</strain>
        <tissue evidence="2">Muscle</tissue>
    </source>
</reference>
<feature type="compositionally biased region" description="Basic and acidic residues" evidence="1">
    <location>
        <begin position="226"/>
        <end position="242"/>
    </location>
</feature>
<gene>
    <name evidence="2" type="ORF">Q5P01_000364</name>
</gene>
<feature type="region of interest" description="Disordered" evidence="1">
    <location>
        <begin position="224"/>
        <end position="248"/>
    </location>
</feature>
<feature type="region of interest" description="Disordered" evidence="1">
    <location>
        <begin position="1"/>
        <end position="27"/>
    </location>
</feature>
<keyword evidence="3" id="KW-1185">Reference proteome</keyword>
<feature type="compositionally biased region" description="Acidic residues" evidence="1">
    <location>
        <begin position="288"/>
        <end position="314"/>
    </location>
</feature>
<dbReference type="Proteomes" id="UP001187415">
    <property type="component" value="Unassembled WGS sequence"/>
</dbReference>
<protein>
    <submittedName>
        <fullName evidence="2">Uncharacterized protein</fullName>
    </submittedName>
</protein>
<evidence type="ECO:0000313" key="2">
    <source>
        <dbReference type="EMBL" id="KAK2814491.1"/>
    </source>
</evidence>
<comment type="caution">
    <text evidence="2">The sequence shown here is derived from an EMBL/GenBank/DDBJ whole genome shotgun (WGS) entry which is preliminary data.</text>
</comment>
<evidence type="ECO:0000256" key="1">
    <source>
        <dbReference type="SAM" id="MobiDB-lite"/>
    </source>
</evidence>
<evidence type="ECO:0000313" key="3">
    <source>
        <dbReference type="Proteomes" id="UP001187415"/>
    </source>
</evidence>
<dbReference type="EMBL" id="JAUPFM010000041">
    <property type="protein sequence ID" value="KAK2814491.1"/>
    <property type="molecule type" value="Genomic_DNA"/>
</dbReference>
<feature type="region of interest" description="Disordered" evidence="1">
    <location>
        <begin position="284"/>
        <end position="352"/>
    </location>
</feature>
<proteinExistence type="predicted"/>